<reference evidence="4" key="1">
    <citation type="submission" date="2025-08" db="UniProtKB">
        <authorList>
            <consortium name="RefSeq"/>
        </authorList>
    </citation>
    <scope>IDENTIFICATION</scope>
    <source>
        <tissue evidence="4">Young leaves</tissue>
    </source>
</reference>
<feature type="region of interest" description="Disordered" evidence="2">
    <location>
        <begin position="20"/>
        <end position="39"/>
    </location>
</feature>
<dbReference type="GeneID" id="111439471"/>
<protein>
    <submittedName>
        <fullName evidence="4">Uncharacterized protein LOC111439471</fullName>
    </submittedName>
</protein>
<gene>
    <name evidence="4" type="primary">LOC111439471</name>
</gene>
<dbReference type="KEGG" id="cmos:111439471"/>
<dbReference type="RefSeq" id="XP_022932913.1">
    <property type="nucleotide sequence ID" value="XM_023077145.1"/>
</dbReference>
<dbReference type="Proteomes" id="UP000504609">
    <property type="component" value="Unplaced"/>
</dbReference>
<proteinExistence type="predicted"/>
<evidence type="ECO:0000313" key="3">
    <source>
        <dbReference type="Proteomes" id="UP000504609"/>
    </source>
</evidence>
<evidence type="ECO:0000313" key="4">
    <source>
        <dbReference type="RefSeq" id="XP_022932913.1"/>
    </source>
</evidence>
<evidence type="ECO:0000256" key="1">
    <source>
        <dbReference type="SAM" id="Coils"/>
    </source>
</evidence>
<feature type="coiled-coil region" evidence="1">
    <location>
        <begin position="123"/>
        <end position="178"/>
    </location>
</feature>
<organism evidence="3 4">
    <name type="scientific">Cucurbita moschata</name>
    <name type="common">Winter crookneck squash</name>
    <name type="synonym">Cucurbita pepo var. moschata</name>
    <dbReference type="NCBI Taxonomy" id="3662"/>
    <lineage>
        <taxon>Eukaryota</taxon>
        <taxon>Viridiplantae</taxon>
        <taxon>Streptophyta</taxon>
        <taxon>Embryophyta</taxon>
        <taxon>Tracheophyta</taxon>
        <taxon>Spermatophyta</taxon>
        <taxon>Magnoliopsida</taxon>
        <taxon>eudicotyledons</taxon>
        <taxon>Gunneridae</taxon>
        <taxon>Pentapetalae</taxon>
        <taxon>rosids</taxon>
        <taxon>fabids</taxon>
        <taxon>Cucurbitales</taxon>
        <taxon>Cucurbitaceae</taxon>
        <taxon>Cucurbiteae</taxon>
        <taxon>Cucurbita</taxon>
    </lineage>
</organism>
<keyword evidence="3" id="KW-1185">Reference proteome</keyword>
<name>A0A6J1F341_CUCMO</name>
<evidence type="ECO:0000256" key="2">
    <source>
        <dbReference type="SAM" id="MobiDB-lite"/>
    </source>
</evidence>
<dbReference type="AlphaFoldDB" id="A0A6J1F341"/>
<feature type="compositionally biased region" description="Basic and acidic residues" evidence="2">
    <location>
        <begin position="26"/>
        <end position="39"/>
    </location>
</feature>
<keyword evidence="1" id="KW-0175">Coiled coil</keyword>
<sequence>MEETINLALDDTTNGGILLMAQNEESNTKGDGGAKDDSGSLKVVESIRNVLIRSKFGKIAVSETRKSKNDEQPKNRELELEERELQWSKKQFEGKEKNEKIISDLTKKVEEVVKKEKDLFMKIEGLVDELVREKKDIEMLTQQRDLVEVNLDQVQQKVVNLRHTIETLNHDKTKLEETRMLAVKVTVDLQRELSKLNEAVMFESSVAENWRNEELEP</sequence>
<accession>A0A6J1F341</accession>